<gene>
    <name evidence="1" type="ORF">PDIP_78600</name>
</gene>
<name>K9FBK3_PEND1</name>
<comment type="caution">
    <text evidence="1">The sequence shown here is derived from an EMBL/GenBank/DDBJ whole genome shotgun (WGS) entry which is preliminary data.</text>
</comment>
<evidence type="ECO:0000313" key="1">
    <source>
        <dbReference type="EMBL" id="EKV06599.1"/>
    </source>
</evidence>
<accession>K9FBK3</accession>
<proteinExistence type="predicted"/>
<dbReference type="Proteomes" id="UP000009886">
    <property type="component" value="Unassembled WGS sequence"/>
</dbReference>
<reference evidence="2" key="1">
    <citation type="journal article" date="2012" name="BMC Genomics">
        <title>Genome sequence of the necrotrophic fungus Penicillium digitatum, the main postharvest pathogen of citrus.</title>
        <authorList>
            <person name="Marcet-Houben M."/>
            <person name="Ballester A.-R."/>
            <person name="de la Fuente B."/>
            <person name="Harries E."/>
            <person name="Marcos J.F."/>
            <person name="Gonzalez-Candelas L."/>
            <person name="Gabaldon T."/>
        </authorList>
    </citation>
    <scope>NUCLEOTIDE SEQUENCE [LARGE SCALE GENOMIC DNA]</scope>
    <source>
        <strain evidence="2">Pd1 / CECT 20795</strain>
    </source>
</reference>
<dbReference type="KEGG" id="pdp:PDIP_78600"/>
<dbReference type="EMBL" id="AKCU01000476">
    <property type="protein sequence ID" value="EKV06599.1"/>
    <property type="molecule type" value="Genomic_DNA"/>
</dbReference>
<sequence length="138" mass="15897">MFALASVSNFQIYVTRLIWLNQEKTGYRDPEKSHDCQMFHDLRLSDVRDHVGHSCDFTQHPLLKIQMMTILWIDDPTPPLRVLTSYAIRGSKCVLPQIPRKPKALAERDIAKGLRKIFADAGSAFSGWHKKTAISWYL</sequence>
<evidence type="ECO:0000313" key="2">
    <source>
        <dbReference type="Proteomes" id="UP000009886"/>
    </source>
</evidence>
<dbReference type="AlphaFoldDB" id="K9FBK3"/>
<organism evidence="1 2">
    <name type="scientific">Penicillium digitatum (strain Pd1 / CECT 20795)</name>
    <name type="common">Green mold</name>
    <dbReference type="NCBI Taxonomy" id="1170230"/>
    <lineage>
        <taxon>Eukaryota</taxon>
        <taxon>Fungi</taxon>
        <taxon>Dikarya</taxon>
        <taxon>Ascomycota</taxon>
        <taxon>Pezizomycotina</taxon>
        <taxon>Eurotiomycetes</taxon>
        <taxon>Eurotiomycetidae</taxon>
        <taxon>Eurotiales</taxon>
        <taxon>Aspergillaceae</taxon>
        <taxon>Penicillium</taxon>
    </lineage>
</organism>
<dbReference type="VEuPathDB" id="FungiDB:PDIP_78600"/>
<dbReference type="HOGENOM" id="CLU_1855952_0_0_1"/>
<protein>
    <submittedName>
        <fullName evidence="1">Uncharacterized protein</fullName>
    </submittedName>
</protein>
<dbReference type="OrthoDB" id="4454461at2759"/>